<evidence type="ECO:0000313" key="1">
    <source>
        <dbReference type="EMBL" id="KAI4336975.1"/>
    </source>
</evidence>
<accession>A0ACB9NLE0</accession>
<name>A0ACB9NLE0_BAUVA</name>
<dbReference type="EMBL" id="CM039431">
    <property type="protein sequence ID" value="KAI4336975.1"/>
    <property type="molecule type" value="Genomic_DNA"/>
</dbReference>
<reference evidence="1 2" key="1">
    <citation type="journal article" date="2022" name="DNA Res.">
        <title>Chromosomal-level genome assembly of the orchid tree Bauhinia variegata (Leguminosae; Cercidoideae) supports the allotetraploid origin hypothesis of Bauhinia.</title>
        <authorList>
            <person name="Zhong Y."/>
            <person name="Chen Y."/>
            <person name="Zheng D."/>
            <person name="Pang J."/>
            <person name="Liu Y."/>
            <person name="Luo S."/>
            <person name="Meng S."/>
            <person name="Qian L."/>
            <person name="Wei D."/>
            <person name="Dai S."/>
            <person name="Zhou R."/>
        </authorList>
    </citation>
    <scope>NUCLEOTIDE SEQUENCE [LARGE SCALE GENOMIC DNA]</scope>
    <source>
        <strain evidence="1">BV-YZ2020</strain>
    </source>
</reference>
<comment type="caution">
    <text evidence="1">The sequence shown here is derived from an EMBL/GenBank/DDBJ whole genome shotgun (WGS) entry which is preliminary data.</text>
</comment>
<gene>
    <name evidence="1" type="ORF">L6164_015440</name>
</gene>
<protein>
    <submittedName>
        <fullName evidence="1">Uncharacterized protein</fullName>
    </submittedName>
</protein>
<keyword evidence="2" id="KW-1185">Reference proteome</keyword>
<organism evidence="1 2">
    <name type="scientific">Bauhinia variegata</name>
    <name type="common">Purple orchid tree</name>
    <name type="synonym">Phanera variegata</name>
    <dbReference type="NCBI Taxonomy" id="167791"/>
    <lineage>
        <taxon>Eukaryota</taxon>
        <taxon>Viridiplantae</taxon>
        <taxon>Streptophyta</taxon>
        <taxon>Embryophyta</taxon>
        <taxon>Tracheophyta</taxon>
        <taxon>Spermatophyta</taxon>
        <taxon>Magnoliopsida</taxon>
        <taxon>eudicotyledons</taxon>
        <taxon>Gunneridae</taxon>
        <taxon>Pentapetalae</taxon>
        <taxon>rosids</taxon>
        <taxon>fabids</taxon>
        <taxon>Fabales</taxon>
        <taxon>Fabaceae</taxon>
        <taxon>Cercidoideae</taxon>
        <taxon>Cercideae</taxon>
        <taxon>Bauhiniinae</taxon>
        <taxon>Bauhinia</taxon>
    </lineage>
</organism>
<sequence length="716" mass="79299">MNLACTLCSSKTPSLSFFHSLLTSYTGSQNSKLALDIFRQLLETNVNPVDLTFSLLLKACASSLSSYAYASFSAGIEGSQVHSQLVKRGINQFVYVNTALLDFYMKLGCTTDARKLFENMPCRDVVSWNALICGYSQNGYHFDALDLFVQMLRDGFRPNQTTIVSLVPSCGLRELILQGSSIHGLGIKAGLGWDPQVKNAITSMYAKCDDLKASELLFEEMSEKNIVSWNTMIGAYGQNGFSDKAMFFFKKMLEESLQPSPVTMISLLSANAVPEIVHCYIIKCGFNSYVSVITSLICLYAKKGCTDMAELLYKTSPVKNLISLTAIMSSYSEKGDIKLVIEYFMQIQQLDMKPDAVAMISVLCGIIDPAHFVIGRAFHGYGLQSGLIVDCLVVNGLISMYSRFDEIEDALSLFLEMNEKPLITWNSLISGFVQAGKPSHAMELFRRMKMYGQKPDGITIASLLSGCCQLGYLRIGEVLHNYVVRNNVKVEDFTGTALIDMYTKCGRLEYAERVFKSINDPCLATWNSIISGYSLHGIEHQAFICYSELLEHGLKPDRITFLGVLSACTHGGLVLEGTEHFLIMTKEYDLMPDLQHCASMVGLLGRAGLFKEALEFINNMEIEPDSAVWGALLSACCIHQQVKLGECLAKKLFFLNNKNGGFYVLMSNLYAIVGRWDDVARVRYMMIESGGDGCSGVSVIQVASVEDINNNVLLDE</sequence>
<evidence type="ECO:0000313" key="2">
    <source>
        <dbReference type="Proteomes" id="UP000828941"/>
    </source>
</evidence>
<proteinExistence type="predicted"/>
<dbReference type="Proteomes" id="UP000828941">
    <property type="component" value="Chromosome 6"/>
</dbReference>